<reference evidence="6 7" key="1">
    <citation type="submission" date="2022-11" db="EMBL/GenBank/DDBJ databases">
        <title>Viruses from the air-sea interface of a natural surface slick.</title>
        <authorList>
            <person name="Rahlff J."/>
            <person name="Holmfeldt K."/>
        </authorList>
    </citation>
    <scope>NUCLEOTIDE SEQUENCE [LARGE SCALE GENOMIC DNA]</scope>
    <source>
        <strain evidence="6 7">SMS4</strain>
    </source>
</reference>
<feature type="domain" description="CENP-V/GFA" evidence="5">
    <location>
        <begin position="2"/>
        <end position="112"/>
    </location>
</feature>
<dbReference type="Proteomes" id="UP001231109">
    <property type="component" value="Unassembled WGS sequence"/>
</dbReference>
<keyword evidence="7" id="KW-1185">Reference proteome</keyword>
<comment type="caution">
    <text evidence="6">The sequence shown here is derived from an EMBL/GenBank/DDBJ whole genome shotgun (WGS) entry which is preliminary data.</text>
</comment>
<dbReference type="EMBL" id="JAPJDZ010000010">
    <property type="protein sequence ID" value="MDP5135555.1"/>
    <property type="molecule type" value="Genomic_DNA"/>
</dbReference>
<dbReference type="Gene3D" id="3.90.1590.10">
    <property type="entry name" value="glutathione-dependent formaldehyde- activating enzyme (gfa)"/>
    <property type="match status" value="1"/>
</dbReference>
<dbReference type="InterPro" id="IPR006913">
    <property type="entry name" value="CENP-V/GFA"/>
</dbReference>
<comment type="similarity">
    <text evidence="1">Belongs to the Gfa family.</text>
</comment>
<evidence type="ECO:0000313" key="6">
    <source>
        <dbReference type="EMBL" id="MDP5135555.1"/>
    </source>
</evidence>
<keyword evidence="4" id="KW-0456">Lyase</keyword>
<gene>
    <name evidence="6" type="ORF">ORJ04_06280</name>
</gene>
<sequence>MYRGSCLCGEIEVEITGPISSIIHCHCSLCRKSSGTAFATNGFVNSTDFTVVKGEAQLSHLAFKPGRLRHFCRNCGSPVYSSNADDPTRFRIRLGILNSDIIERPLSHNFYSSKANWEDLDADLPRYNRFEPGRE</sequence>
<dbReference type="SUPFAM" id="SSF51316">
    <property type="entry name" value="Mss4-like"/>
    <property type="match status" value="1"/>
</dbReference>
<evidence type="ECO:0000256" key="3">
    <source>
        <dbReference type="ARBA" id="ARBA00022833"/>
    </source>
</evidence>
<dbReference type="RefSeq" id="WP_305974572.1">
    <property type="nucleotide sequence ID" value="NZ_JAPJDZ010000010.1"/>
</dbReference>
<keyword evidence="2" id="KW-0479">Metal-binding</keyword>
<accession>A0ABT9HXM9</accession>
<dbReference type="PANTHER" id="PTHR33337">
    <property type="entry name" value="GFA DOMAIN-CONTAINING PROTEIN"/>
    <property type="match status" value="1"/>
</dbReference>
<organism evidence="6 7">
    <name type="scientific">Rheinheimera baltica</name>
    <dbReference type="NCBI Taxonomy" id="67576"/>
    <lineage>
        <taxon>Bacteria</taxon>
        <taxon>Pseudomonadati</taxon>
        <taxon>Pseudomonadota</taxon>
        <taxon>Gammaproteobacteria</taxon>
        <taxon>Chromatiales</taxon>
        <taxon>Chromatiaceae</taxon>
        <taxon>Rheinheimera</taxon>
    </lineage>
</organism>
<protein>
    <submittedName>
        <fullName evidence="6">GFA family protein</fullName>
    </submittedName>
</protein>
<dbReference type="PROSITE" id="PS51891">
    <property type="entry name" value="CENP_V_GFA"/>
    <property type="match status" value="1"/>
</dbReference>
<dbReference type="InterPro" id="IPR011057">
    <property type="entry name" value="Mss4-like_sf"/>
</dbReference>
<proteinExistence type="inferred from homology"/>
<evidence type="ECO:0000256" key="1">
    <source>
        <dbReference type="ARBA" id="ARBA00005495"/>
    </source>
</evidence>
<evidence type="ECO:0000259" key="5">
    <source>
        <dbReference type="PROSITE" id="PS51891"/>
    </source>
</evidence>
<dbReference type="Pfam" id="PF04828">
    <property type="entry name" value="GFA"/>
    <property type="match status" value="1"/>
</dbReference>
<name>A0ABT9HXM9_9GAMM</name>
<evidence type="ECO:0000256" key="4">
    <source>
        <dbReference type="ARBA" id="ARBA00023239"/>
    </source>
</evidence>
<evidence type="ECO:0000313" key="7">
    <source>
        <dbReference type="Proteomes" id="UP001231109"/>
    </source>
</evidence>
<keyword evidence="3" id="KW-0862">Zinc</keyword>
<dbReference type="PANTHER" id="PTHR33337:SF40">
    <property type="entry name" value="CENP-V_GFA DOMAIN-CONTAINING PROTEIN-RELATED"/>
    <property type="match status" value="1"/>
</dbReference>
<evidence type="ECO:0000256" key="2">
    <source>
        <dbReference type="ARBA" id="ARBA00022723"/>
    </source>
</evidence>